<organism evidence="14 15">
    <name type="scientific">Microcaecilia unicolor</name>
    <dbReference type="NCBI Taxonomy" id="1415580"/>
    <lineage>
        <taxon>Eukaryota</taxon>
        <taxon>Metazoa</taxon>
        <taxon>Chordata</taxon>
        <taxon>Craniata</taxon>
        <taxon>Vertebrata</taxon>
        <taxon>Euteleostomi</taxon>
        <taxon>Amphibia</taxon>
        <taxon>Gymnophiona</taxon>
        <taxon>Siphonopidae</taxon>
        <taxon>Microcaecilia</taxon>
    </lineage>
</organism>
<gene>
    <name evidence="15" type="primary">GJD4</name>
</gene>
<dbReference type="GO" id="GO:0007267">
    <property type="term" value="P:cell-cell signaling"/>
    <property type="evidence" value="ECO:0007669"/>
    <property type="project" value="TreeGrafter"/>
</dbReference>
<evidence type="ECO:0000256" key="7">
    <source>
        <dbReference type="ARBA" id="ARBA00022989"/>
    </source>
</evidence>
<evidence type="ECO:0000256" key="9">
    <source>
        <dbReference type="RuleBase" id="RU000630"/>
    </source>
</evidence>
<dbReference type="InterPro" id="IPR038359">
    <property type="entry name" value="Connexin_N_sf"/>
</dbReference>
<evidence type="ECO:0000259" key="13">
    <source>
        <dbReference type="SMART" id="SM01089"/>
    </source>
</evidence>
<dbReference type="PRINTS" id="PR00206">
    <property type="entry name" value="CONNEXIN"/>
</dbReference>
<feature type="compositionally biased region" description="Basic and acidic residues" evidence="10">
    <location>
        <begin position="348"/>
        <end position="360"/>
    </location>
</feature>
<dbReference type="Proteomes" id="UP000515156">
    <property type="component" value="Chromosome 1"/>
</dbReference>
<comment type="subunit">
    <text evidence="9">A connexon is composed of a hexamer of connexins.</text>
</comment>
<dbReference type="KEGG" id="muo:115467916"/>
<dbReference type="SMART" id="SM00037">
    <property type="entry name" value="CNX"/>
    <property type="match status" value="1"/>
</dbReference>
<evidence type="ECO:0000256" key="6">
    <source>
        <dbReference type="ARBA" id="ARBA00022949"/>
    </source>
</evidence>
<feature type="domain" description="Connexin N-terminal" evidence="12">
    <location>
        <begin position="43"/>
        <end position="76"/>
    </location>
</feature>
<dbReference type="GeneID" id="115467916"/>
<dbReference type="SMART" id="SM01089">
    <property type="entry name" value="Connexin_CCC"/>
    <property type="match status" value="1"/>
</dbReference>
<keyword evidence="6" id="KW-0965">Cell junction</keyword>
<keyword evidence="4 9" id="KW-0812">Transmembrane</keyword>
<comment type="subcellular location">
    <subcellularLocation>
        <location evidence="1">Cell junction</location>
        <location evidence="1">Gap junction</location>
    </subcellularLocation>
    <subcellularLocation>
        <location evidence="2 9">Cell membrane</location>
        <topology evidence="2 9">Multi-pass membrane protein</topology>
    </subcellularLocation>
</comment>
<comment type="similarity">
    <text evidence="9">Belongs to the connexin family.</text>
</comment>
<feature type="domain" description="Connexin cysteine-rich" evidence="13">
    <location>
        <begin position="148"/>
        <end position="214"/>
    </location>
</feature>
<evidence type="ECO:0000313" key="14">
    <source>
        <dbReference type="Proteomes" id="UP000515156"/>
    </source>
</evidence>
<dbReference type="RefSeq" id="XP_030055319.1">
    <property type="nucleotide sequence ID" value="XM_030199459.1"/>
</dbReference>
<feature type="region of interest" description="Disordered" evidence="10">
    <location>
        <begin position="336"/>
        <end position="362"/>
    </location>
</feature>
<evidence type="ECO:0000256" key="8">
    <source>
        <dbReference type="ARBA" id="ARBA00023136"/>
    </source>
</evidence>
<keyword evidence="3" id="KW-1003">Cell membrane</keyword>
<dbReference type="InterPro" id="IPR019570">
    <property type="entry name" value="Connexin_CCC"/>
</dbReference>
<dbReference type="OrthoDB" id="9943496at2759"/>
<accession>A0A6P7XXZ3</accession>
<evidence type="ECO:0000256" key="5">
    <source>
        <dbReference type="ARBA" id="ARBA00022868"/>
    </source>
</evidence>
<protein>
    <recommendedName>
        <fullName evidence="9">Gap junction protein</fullName>
    </recommendedName>
</protein>
<keyword evidence="5 9" id="KW-0303">Gap junction</keyword>
<dbReference type="GO" id="GO:0005243">
    <property type="term" value="F:gap junction channel activity"/>
    <property type="evidence" value="ECO:0007669"/>
    <property type="project" value="TreeGrafter"/>
</dbReference>
<dbReference type="InterPro" id="IPR017990">
    <property type="entry name" value="Connexin_CS"/>
</dbReference>
<evidence type="ECO:0000313" key="15">
    <source>
        <dbReference type="RefSeq" id="XP_030055319.1"/>
    </source>
</evidence>
<dbReference type="PROSITE" id="PS00407">
    <property type="entry name" value="CONNEXINS_1"/>
    <property type="match status" value="1"/>
</dbReference>
<dbReference type="Gene3D" id="1.20.1440.80">
    <property type="entry name" value="Gap junction channel protein cysteine-rich domain"/>
    <property type="match status" value="1"/>
</dbReference>
<name>A0A6P7XXZ3_9AMPH</name>
<comment type="function">
    <text evidence="9">One gap junction consists of a cluster of closely packed pairs of transmembrane channels, the connexons, through which materials of low MW diffuse from one cell to a neighboring cell.</text>
</comment>
<evidence type="ECO:0000259" key="12">
    <source>
        <dbReference type="SMART" id="SM00037"/>
    </source>
</evidence>
<evidence type="ECO:0000256" key="11">
    <source>
        <dbReference type="SAM" id="Phobius"/>
    </source>
</evidence>
<evidence type="ECO:0000256" key="2">
    <source>
        <dbReference type="ARBA" id="ARBA00004651"/>
    </source>
</evidence>
<keyword evidence="8 11" id="KW-0472">Membrane</keyword>
<feature type="transmembrane region" description="Helical" evidence="11">
    <location>
        <begin position="77"/>
        <end position="97"/>
    </location>
</feature>
<evidence type="ECO:0000256" key="10">
    <source>
        <dbReference type="SAM" id="MobiDB-lite"/>
    </source>
</evidence>
<dbReference type="PANTHER" id="PTHR11984:SF3">
    <property type="entry name" value="GAP JUNCTION DELTA-4 PROTEIN"/>
    <property type="match status" value="1"/>
</dbReference>
<dbReference type="GO" id="GO:0005922">
    <property type="term" value="C:connexin complex"/>
    <property type="evidence" value="ECO:0007669"/>
    <property type="project" value="InterPro"/>
</dbReference>
<dbReference type="InterPro" id="IPR013092">
    <property type="entry name" value="Connexin_N"/>
</dbReference>
<evidence type="ECO:0000256" key="1">
    <source>
        <dbReference type="ARBA" id="ARBA00004610"/>
    </source>
</evidence>
<feature type="transmembrane region" description="Helical" evidence="11">
    <location>
        <begin position="194"/>
        <end position="215"/>
    </location>
</feature>
<sequence>MEQWDILGLLAIILSYNVTIVGKIWLALMTLLRLAVIVFAGFSLYQDEQERFICNTLQPGCSNVCYDAFFPVSHFRFWLVQTMCVLLPYTIFIVHVLHHASLQFAAGPSSSKEISSSTNSPKTYGAENVALQDFSGAYIIHLLLRTITEAAFSAGQYFLFGFLVPQSFSCHQPPCTSAIDCYISRPTEKSIMVIFIWGISGVSIFLSVVDLICVIQTQIKVKTLIKEQLRINSASVQEELYSTTIKKHTEYHQNLEGSRHHLFLSDLEKRKDNPTAPASLLSEQGATSSLHSEIFTHDTTTSNINTNSNKKLDEFLVCPSLTHPVGNVVAECNASEPHSSTHWQSRKGWHDKNPPPRNGRESLLPNIKYLGEGCPLEAISCDLQSNSSNNIRATKSQWV</sequence>
<keyword evidence="14" id="KW-1185">Reference proteome</keyword>
<keyword evidence="7 11" id="KW-1133">Transmembrane helix</keyword>
<dbReference type="InterPro" id="IPR000500">
    <property type="entry name" value="Connexin"/>
</dbReference>
<dbReference type="FunCoup" id="A0A6P7XXZ3">
    <property type="interactions" value="4"/>
</dbReference>
<dbReference type="PROSITE" id="PS00408">
    <property type="entry name" value="CONNEXINS_2"/>
    <property type="match status" value="1"/>
</dbReference>
<reference evidence="15" key="1">
    <citation type="submission" date="2025-08" db="UniProtKB">
        <authorList>
            <consortium name="RefSeq"/>
        </authorList>
    </citation>
    <scope>IDENTIFICATION</scope>
</reference>
<evidence type="ECO:0000256" key="4">
    <source>
        <dbReference type="ARBA" id="ARBA00022692"/>
    </source>
</evidence>
<dbReference type="PANTHER" id="PTHR11984">
    <property type="entry name" value="CONNEXIN"/>
    <property type="match status" value="1"/>
</dbReference>
<dbReference type="CTD" id="219770"/>
<evidence type="ECO:0000256" key="3">
    <source>
        <dbReference type="ARBA" id="ARBA00022475"/>
    </source>
</evidence>
<proteinExistence type="inferred from homology"/>
<dbReference type="AlphaFoldDB" id="A0A6P7XXZ3"/>
<dbReference type="InParanoid" id="A0A6P7XXZ3"/>
<dbReference type="Pfam" id="PF00029">
    <property type="entry name" value="Connexin"/>
    <property type="match status" value="1"/>
</dbReference>